<dbReference type="AlphaFoldDB" id="X1QMB8"/>
<feature type="non-terminal residue" evidence="7">
    <location>
        <position position="138"/>
    </location>
</feature>
<gene>
    <name evidence="7" type="ORF">S06H3_60269</name>
</gene>
<evidence type="ECO:0000259" key="6">
    <source>
        <dbReference type="Pfam" id="PF00117"/>
    </source>
</evidence>
<name>X1QMB8_9ZZZZ</name>
<accession>X1QMB8</accession>
<evidence type="ECO:0000256" key="4">
    <source>
        <dbReference type="ARBA" id="ARBA00022962"/>
    </source>
</evidence>
<dbReference type="PRINTS" id="PR00096">
    <property type="entry name" value="GATASE"/>
</dbReference>
<evidence type="ECO:0000256" key="2">
    <source>
        <dbReference type="ARBA" id="ARBA00007800"/>
    </source>
</evidence>
<dbReference type="PRINTS" id="PR00099">
    <property type="entry name" value="CPSGATASE"/>
</dbReference>
<dbReference type="PANTHER" id="PTHR43418">
    <property type="entry name" value="MULTIFUNCTIONAL TRYPTOPHAN BIOSYNTHESIS PROTEIN-RELATED"/>
    <property type="match status" value="1"/>
</dbReference>
<evidence type="ECO:0000256" key="5">
    <source>
        <dbReference type="ARBA" id="ARBA00048816"/>
    </source>
</evidence>
<comment type="similarity">
    <text evidence="2">Belongs to the CarA family.</text>
</comment>
<protein>
    <recommendedName>
        <fullName evidence="3">carbamoyl-phosphate synthase (glutamine-hydrolyzing)</fullName>
        <ecNumber evidence="3">6.3.5.5</ecNumber>
    </recommendedName>
</protein>
<dbReference type="InterPro" id="IPR029062">
    <property type="entry name" value="Class_I_gatase-like"/>
</dbReference>
<comment type="caution">
    <text evidence="7">The sequence shown here is derived from an EMBL/GenBank/DDBJ whole genome shotgun (WGS) entry which is preliminary data.</text>
</comment>
<dbReference type="PRINTS" id="PR00097">
    <property type="entry name" value="ANTSNTHASEII"/>
</dbReference>
<dbReference type="EMBL" id="BARV01039295">
    <property type="protein sequence ID" value="GAI55931.1"/>
    <property type="molecule type" value="Genomic_DNA"/>
</dbReference>
<dbReference type="InterPro" id="IPR017926">
    <property type="entry name" value="GATASE"/>
</dbReference>
<comment type="pathway">
    <text evidence="1">Amino-acid biosynthesis; L-arginine biosynthesis; carbamoyl phosphate from bicarbonate: step 1/1.</text>
</comment>
<dbReference type="GO" id="GO:0004088">
    <property type="term" value="F:carbamoyl-phosphate synthase (glutamine-hydrolyzing) activity"/>
    <property type="evidence" value="ECO:0007669"/>
    <property type="project" value="UniProtKB-EC"/>
</dbReference>
<evidence type="ECO:0000256" key="3">
    <source>
        <dbReference type="ARBA" id="ARBA00012738"/>
    </source>
</evidence>
<dbReference type="InterPro" id="IPR050472">
    <property type="entry name" value="Anth_synth/Amidotransfase"/>
</dbReference>
<organism evidence="7">
    <name type="scientific">marine sediment metagenome</name>
    <dbReference type="NCBI Taxonomy" id="412755"/>
    <lineage>
        <taxon>unclassified sequences</taxon>
        <taxon>metagenomes</taxon>
        <taxon>ecological metagenomes</taxon>
    </lineage>
</organism>
<reference evidence="7" key="1">
    <citation type="journal article" date="2014" name="Front. Microbiol.">
        <title>High frequency of phylogenetically diverse reductive dehalogenase-homologous genes in deep subseafloor sedimentary metagenomes.</title>
        <authorList>
            <person name="Kawai M."/>
            <person name="Futagami T."/>
            <person name="Toyoda A."/>
            <person name="Takaki Y."/>
            <person name="Nishi S."/>
            <person name="Hori S."/>
            <person name="Arai W."/>
            <person name="Tsubouchi T."/>
            <person name="Morono Y."/>
            <person name="Uchiyama I."/>
            <person name="Ito T."/>
            <person name="Fujiyama A."/>
            <person name="Inagaki F."/>
            <person name="Takami H."/>
        </authorList>
    </citation>
    <scope>NUCLEOTIDE SEQUENCE</scope>
    <source>
        <strain evidence="7">Expedition CK06-06</strain>
    </source>
</reference>
<dbReference type="SUPFAM" id="SSF52317">
    <property type="entry name" value="Class I glutamine amidotransferase-like"/>
    <property type="match status" value="1"/>
</dbReference>
<keyword evidence="4" id="KW-0315">Glutamine amidotransferase</keyword>
<feature type="domain" description="Glutamine amidotransferase" evidence="6">
    <location>
        <begin position="29"/>
        <end position="132"/>
    </location>
</feature>
<sequence>MTATFPFSGLTANCIFDPPALTPISLIILIPASAKPEEILKYKPDGIFLSNGPGDPAAVNYAVTNIKKLIGKKPIFGICLGHQLLALALGAKTYKLKFGHHGGNYPVKNLRTGKIEITSQNHGFEVDKESLKDIGNTN</sequence>
<evidence type="ECO:0000256" key="1">
    <source>
        <dbReference type="ARBA" id="ARBA00005077"/>
    </source>
</evidence>
<dbReference type="PROSITE" id="PS51273">
    <property type="entry name" value="GATASE_TYPE_1"/>
    <property type="match status" value="1"/>
</dbReference>
<dbReference type="Pfam" id="PF00117">
    <property type="entry name" value="GATase"/>
    <property type="match status" value="1"/>
</dbReference>
<evidence type="ECO:0000313" key="7">
    <source>
        <dbReference type="EMBL" id="GAI55931.1"/>
    </source>
</evidence>
<dbReference type="PANTHER" id="PTHR43418:SF7">
    <property type="entry name" value="CARBAMOYL-PHOSPHATE SYNTHASE SMALL CHAIN"/>
    <property type="match status" value="1"/>
</dbReference>
<proteinExistence type="inferred from homology"/>
<dbReference type="EC" id="6.3.5.5" evidence="3"/>
<dbReference type="Gene3D" id="3.40.50.880">
    <property type="match status" value="1"/>
</dbReference>
<comment type="catalytic activity">
    <reaction evidence="5">
        <text>hydrogencarbonate + L-glutamine + 2 ATP + H2O = carbamoyl phosphate + L-glutamate + 2 ADP + phosphate + 2 H(+)</text>
        <dbReference type="Rhea" id="RHEA:18633"/>
        <dbReference type="ChEBI" id="CHEBI:15377"/>
        <dbReference type="ChEBI" id="CHEBI:15378"/>
        <dbReference type="ChEBI" id="CHEBI:17544"/>
        <dbReference type="ChEBI" id="CHEBI:29985"/>
        <dbReference type="ChEBI" id="CHEBI:30616"/>
        <dbReference type="ChEBI" id="CHEBI:43474"/>
        <dbReference type="ChEBI" id="CHEBI:58228"/>
        <dbReference type="ChEBI" id="CHEBI:58359"/>
        <dbReference type="ChEBI" id="CHEBI:456216"/>
        <dbReference type="EC" id="6.3.5.5"/>
    </reaction>
</comment>